<sequence>MTRHLVALLACHNRKKKTVECLAAFYAQGADLDVALSAVLVDDGSSDGTADAVRAEFPDVAVERGDGNLFWCRGMHRAQEVAVKSRPDFLLWLNDDTTVAPGALRNLLAVHDRAKERGQDVVVVGTTIDPTTSALSYGGLKPVSRLRRYSFVKLPISSESQECVAMNGNIVLVPRAIYERVDLDPVFEHALGDIDYALRVRAAGFSVAVAPGFSGSCSANVAAGTSMDPSLPMWARWQKFIGRKGLPPSSWRHFVKRHAGWAWPLYFTYPYVNFVLRIAKDCVLGKERN</sequence>
<dbReference type="eggNOG" id="COG1216">
    <property type="taxonomic scope" value="Bacteria"/>
</dbReference>
<dbReference type="OrthoDB" id="9771846at2"/>
<protein>
    <recommendedName>
        <fullName evidence="4">Glycosyltransferase 2-like domain-containing protein</fullName>
    </recommendedName>
</protein>
<organism evidence="5 6">
    <name type="scientific">Lysobacter daejeonensis GH1-9</name>
    <dbReference type="NCBI Taxonomy" id="1385517"/>
    <lineage>
        <taxon>Bacteria</taxon>
        <taxon>Pseudomonadati</taxon>
        <taxon>Pseudomonadota</taxon>
        <taxon>Gammaproteobacteria</taxon>
        <taxon>Lysobacterales</taxon>
        <taxon>Lysobacteraceae</taxon>
        <taxon>Aerolutibacter</taxon>
    </lineage>
</organism>
<accession>A0A0A0EYY9</accession>
<dbReference type="InterPro" id="IPR029044">
    <property type="entry name" value="Nucleotide-diphossugar_trans"/>
</dbReference>
<feature type="domain" description="Glycosyltransferase 2-like" evidence="4">
    <location>
        <begin position="9"/>
        <end position="128"/>
    </location>
</feature>
<keyword evidence="3" id="KW-0808">Transferase</keyword>
<dbReference type="PANTHER" id="PTHR43179">
    <property type="entry name" value="RHAMNOSYLTRANSFERASE WBBL"/>
    <property type="match status" value="1"/>
</dbReference>
<comment type="caution">
    <text evidence="5">The sequence shown here is derived from an EMBL/GenBank/DDBJ whole genome shotgun (WGS) entry which is preliminary data.</text>
</comment>
<keyword evidence="2" id="KW-0328">Glycosyltransferase</keyword>
<dbReference type="SUPFAM" id="SSF53448">
    <property type="entry name" value="Nucleotide-diphospho-sugar transferases"/>
    <property type="match status" value="1"/>
</dbReference>
<comment type="similarity">
    <text evidence="1">Belongs to the glycosyltransferase 2 family.</text>
</comment>
<dbReference type="Pfam" id="PF00535">
    <property type="entry name" value="Glycos_transf_2"/>
    <property type="match status" value="1"/>
</dbReference>
<dbReference type="EMBL" id="AVPU01000014">
    <property type="protein sequence ID" value="KGM54327.1"/>
    <property type="molecule type" value="Genomic_DNA"/>
</dbReference>
<keyword evidence="6" id="KW-1185">Reference proteome</keyword>
<reference evidence="5 6" key="1">
    <citation type="submission" date="2013-08" db="EMBL/GenBank/DDBJ databases">
        <title>Genome sequencing of Lysobacter.</title>
        <authorList>
            <person name="Zhang S."/>
            <person name="Wang G."/>
        </authorList>
    </citation>
    <scope>NUCLEOTIDE SEQUENCE [LARGE SCALE GENOMIC DNA]</scope>
    <source>
        <strain evidence="5 6">GH1-9</strain>
    </source>
</reference>
<evidence type="ECO:0000256" key="3">
    <source>
        <dbReference type="ARBA" id="ARBA00022679"/>
    </source>
</evidence>
<evidence type="ECO:0000313" key="5">
    <source>
        <dbReference type="EMBL" id="KGM54327.1"/>
    </source>
</evidence>
<dbReference type="GO" id="GO:0016757">
    <property type="term" value="F:glycosyltransferase activity"/>
    <property type="evidence" value="ECO:0007669"/>
    <property type="project" value="UniProtKB-KW"/>
</dbReference>
<dbReference type="Proteomes" id="UP000029998">
    <property type="component" value="Unassembled WGS sequence"/>
</dbReference>
<name>A0A0A0EYY9_9GAMM</name>
<evidence type="ECO:0000313" key="6">
    <source>
        <dbReference type="Proteomes" id="UP000029998"/>
    </source>
</evidence>
<dbReference type="Gene3D" id="3.90.550.10">
    <property type="entry name" value="Spore Coat Polysaccharide Biosynthesis Protein SpsA, Chain A"/>
    <property type="match status" value="1"/>
</dbReference>
<gene>
    <name evidence="5" type="ORF">N800_04480</name>
</gene>
<proteinExistence type="inferred from homology"/>
<evidence type="ECO:0000256" key="2">
    <source>
        <dbReference type="ARBA" id="ARBA00022676"/>
    </source>
</evidence>
<dbReference type="AlphaFoldDB" id="A0A0A0EYY9"/>
<dbReference type="InterPro" id="IPR001173">
    <property type="entry name" value="Glyco_trans_2-like"/>
</dbReference>
<evidence type="ECO:0000256" key="1">
    <source>
        <dbReference type="ARBA" id="ARBA00006739"/>
    </source>
</evidence>
<evidence type="ECO:0000259" key="4">
    <source>
        <dbReference type="Pfam" id="PF00535"/>
    </source>
</evidence>
<dbReference type="STRING" id="1385517.N800_04480"/>
<dbReference type="PANTHER" id="PTHR43179:SF12">
    <property type="entry name" value="GALACTOFURANOSYLTRANSFERASE GLFT2"/>
    <property type="match status" value="1"/>
</dbReference>